<reference evidence="2" key="1">
    <citation type="submission" date="2020-04" db="EMBL/GenBank/DDBJ databases">
        <authorList>
            <person name="Chiriac C."/>
            <person name="Salcher M."/>
            <person name="Ghai R."/>
            <person name="Kavagutti S V."/>
        </authorList>
    </citation>
    <scope>NUCLEOTIDE SEQUENCE</scope>
</reference>
<organism evidence="2">
    <name type="scientific">uncultured Caudovirales phage</name>
    <dbReference type="NCBI Taxonomy" id="2100421"/>
    <lineage>
        <taxon>Viruses</taxon>
        <taxon>Duplodnaviria</taxon>
        <taxon>Heunggongvirae</taxon>
        <taxon>Uroviricota</taxon>
        <taxon>Caudoviricetes</taxon>
        <taxon>Peduoviridae</taxon>
        <taxon>Maltschvirus</taxon>
        <taxon>Maltschvirus maltsch</taxon>
    </lineage>
</organism>
<evidence type="ECO:0000256" key="1">
    <source>
        <dbReference type="SAM" id="MobiDB-lite"/>
    </source>
</evidence>
<evidence type="ECO:0000313" key="2">
    <source>
        <dbReference type="EMBL" id="CAB4154393.1"/>
    </source>
</evidence>
<dbReference type="EMBL" id="LR796612">
    <property type="protein sequence ID" value="CAB4154393.1"/>
    <property type="molecule type" value="Genomic_DNA"/>
</dbReference>
<protein>
    <submittedName>
        <fullName evidence="2">Uncharacterized protein</fullName>
    </submittedName>
</protein>
<accession>A0A6J5N664</accession>
<feature type="region of interest" description="Disordered" evidence="1">
    <location>
        <begin position="1"/>
        <end position="67"/>
    </location>
</feature>
<sequence length="133" mass="14529">MQVAPNPMFPEKGTPMFERTAAPSVPGNRGPLRFEEGIATDTDVPYDFGVGAYEDTAPAPGRENHNNPEMFYKYAEETMRERAHVGSSAWIEAPAMLGDFVQGSMSGEGMPTFEYAVNSGGYAKRPNPTVVYD</sequence>
<gene>
    <name evidence="2" type="ORF">UFOVP629_124</name>
</gene>
<name>A0A6J5N664_9CAUD</name>
<proteinExistence type="predicted"/>